<sequence length="223" mass="25559">MSTLVDQKTIINRINTLCEEIHLTKVCTRWLCACGENSLDNLVDTVKHELWTVWDDDFTFCDCPDADHPSRTAQAWVYTTVNNLLCNIARQNRSIGIVNFSKNTTLVQLDEIILDTLEQRTFNNQSHSHAFADCLTASLGLFGLDEFSVIKRAVEAVLNLKKDFSKQYSYSEWRHICSLVYLYRSKRLNDCVADCIASYCKGVKPELSCLHVLYTSKNSRLCR</sequence>
<dbReference type="EMBL" id="CP019058">
    <property type="protein sequence ID" value="APW18134.1"/>
    <property type="molecule type" value="Genomic_DNA"/>
</dbReference>
<dbReference type="Proteomes" id="UP000186260">
    <property type="component" value="Chromosome"/>
</dbReference>
<name>A0ABM6GHL5_9BIFI</name>
<evidence type="ECO:0000313" key="1">
    <source>
        <dbReference type="EMBL" id="APW18134.1"/>
    </source>
</evidence>
<dbReference type="RefSeq" id="WP_076002548.1">
    <property type="nucleotide sequence ID" value="NZ_CP019058.1"/>
</dbReference>
<reference evidence="2" key="1">
    <citation type="submission" date="2017-01" db="EMBL/GenBank/DDBJ databases">
        <title>Gardnerella vaginalis bacteremia associated with severe acute encephalopathy in a young female patient: Case Report and characterization of the isolate.</title>
        <authorList>
            <person name="Tankovic J."/>
            <person name="Timinskas A."/>
            <person name="Zilnyte M."/>
            <person name="Janulaitiene M."/>
            <person name="Zvirbliene A."/>
            <person name="Pleckaityte M."/>
        </authorList>
    </citation>
    <scope>NUCLEOTIDE SEQUENCE [LARGE SCALE GENOMIC DNA]</scope>
    <source>
        <strain evidence="2">GV37</strain>
    </source>
</reference>
<accession>A0ABM6GHL5</accession>
<protein>
    <submittedName>
        <fullName evidence="1">Uncharacterized protein</fullName>
    </submittedName>
</protein>
<organism evidence="1 2">
    <name type="scientific">Gardnerella swidsinskii</name>
    <dbReference type="NCBI Taxonomy" id="2792979"/>
    <lineage>
        <taxon>Bacteria</taxon>
        <taxon>Bacillati</taxon>
        <taxon>Actinomycetota</taxon>
        <taxon>Actinomycetes</taxon>
        <taxon>Bifidobacteriales</taxon>
        <taxon>Bifidobacteriaceae</taxon>
        <taxon>Gardnerella</taxon>
    </lineage>
</organism>
<evidence type="ECO:0000313" key="2">
    <source>
        <dbReference type="Proteomes" id="UP000186260"/>
    </source>
</evidence>
<keyword evidence="2" id="KW-1185">Reference proteome</keyword>
<gene>
    <name evidence="1" type="ORF">BVL65_00475</name>
</gene>
<proteinExistence type="predicted"/>